<evidence type="ECO:0000313" key="2">
    <source>
        <dbReference type="EMBL" id="MCL9818354.1"/>
    </source>
</evidence>
<name>A0AAE3KDK6_9EURY</name>
<dbReference type="EMBL" id="JAKRVX010000010">
    <property type="protein sequence ID" value="MCL9818354.1"/>
    <property type="molecule type" value="Genomic_DNA"/>
</dbReference>
<dbReference type="AlphaFoldDB" id="A0AAE3KDK6"/>
<dbReference type="PANTHER" id="PTHR13696:SF99">
    <property type="entry name" value="COBYRINIC ACID AC-DIAMIDE SYNTHASE"/>
    <property type="match status" value="1"/>
</dbReference>
<dbReference type="InterPro" id="IPR025669">
    <property type="entry name" value="AAA_dom"/>
</dbReference>
<gene>
    <name evidence="2" type="ORF">AArcSt2_15535</name>
</gene>
<dbReference type="PANTHER" id="PTHR13696">
    <property type="entry name" value="P-LOOP CONTAINING NUCLEOSIDE TRIPHOSPHATE HYDROLASE"/>
    <property type="match status" value="1"/>
</dbReference>
<evidence type="ECO:0000313" key="3">
    <source>
        <dbReference type="Proteomes" id="UP001203207"/>
    </source>
</evidence>
<organism evidence="2 3">
    <name type="scientific">Natronocalculus amylovorans</name>
    <dbReference type="NCBI Taxonomy" id="2917812"/>
    <lineage>
        <taxon>Archaea</taxon>
        <taxon>Methanobacteriati</taxon>
        <taxon>Methanobacteriota</taxon>
        <taxon>Stenosarchaea group</taxon>
        <taxon>Halobacteria</taxon>
        <taxon>Halobacteriales</taxon>
        <taxon>Haloferacaceae</taxon>
        <taxon>Natronocalculus</taxon>
    </lineage>
</organism>
<comment type="caution">
    <text evidence="2">The sequence shown here is derived from an EMBL/GenBank/DDBJ whole genome shotgun (WGS) entry which is preliminary data.</text>
</comment>
<dbReference type="PIRSF" id="PIRSF009320">
    <property type="entry name" value="Nuc_binding_HP_1000"/>
    <property type="match status" value="1"/>
</dbReference>
<proteinExistence type="predicted"/>
<keyword evidence="2" id="KW-0614">Plasmid</keyword>
<reference evidence="2" key="2">
    <citation type="submission" date="2022-02" db="EMBL/GenBank/DDBJ databases">
        <authorList>
            <person name="Elcheninov A.G."/>
            <person name="Sorokin D.Y."/>
            <person name="Kublanov I.V."/>
        </authorList>
    </citation>
    <scope>NUCLEOTIDE SEQUENCE</scope>
    <source>
        <strain evidence="2">AArc-St2</strain>
        <plasmid evidence="2">pAArc-St2</plasmid>
    </source>
</reference>
<dbReference type="CDD" id="cd02042">
    <property type="entry name" value="ParAB_family"/>
    <property type="match status" value="1"/>
</dbReference>
<dbReference type="Gene3D" id="3.40.50.300">
    <property type="entry name" value="P-loop containing nucleotide triphosphate hydrolases"/>
    <property type="match status" value="1"/>
</dbReference>
<dbReference type="InterPro" id="IPR027417">
    <property type="entry name" value="P-loop_NTPase"/>
</dbReference>
<dbReference type="SUPFAM" id="SSF52540">
    <property type="entry name" value="P-loop containing nucleoside triphosphate hydrolases"/>
    <property type="match status" value="1"/>
</dbReference>
<sequence length="256" mass="28110">MTFRIAVTNQKGGAGKTTTSINLAGALAARGHKVLGIDLDPQGHFTEGVGYDDIYDADINSMYDVLINIGESELINDVIVAGEEFDVVPSHVDMFKLEGELTTARRREERLGMALDALDTDYDYVIIDCPPNLGPITDNAILAARNLVIPAPTRSTAIRAMEILFDQIDVLSETYNVPITQLAVVANEVTTDSEADEMLEWFGDVFGDAVPVFEIRKRVALQRAWNNGLSIFEHTEECDMEAVYDDLAAHIEEVSA</sequence>
<dbReference type="RefSeq" id="WP_250586072.1">
    <property type="nucleotide sequence ID" value="NZ_JAKRVX010000010.1"/>
</dbReference>
<reference evidence="2" key="1">
    <citation type="journal article" date="2022" name="Syst. Appl. Microbiol.">
        <title>Natronocalculus amylovorans gen. nov., sp. nov., and Natranaeroarchaeum aerophilus sp. nov., dominant culturable amylolytic natronoarchaea from hypersaline soda lakes in southwestern Siberia.</title>
        <authorList>
            <person name="Sorokin D.Y."/>
            <person name="Elcheninov A.G."/>
            <person name="Khizhniak T.V."/>
            <person name="Koenen M."/>
            <person name="Bale N.J."/>
            <person name="Damste J.S.S."/>
            <person name="Kublanov I.V."/>
        </authorList>
    </citation>
    <scope>NUCLEOTIDE SEQUENCE</scope>
    <source>
        <strain evidence="2">AArc-St2</strain>
    </source>
</reference>
<evidence type="ECO:0000259" key="1">
    <source>
        <dbReference type="Pfam" id="PF13614"/>
    </source>
</evidence>
<accession>A0AAE3KDK6</accession>
<keyword evidence="3" id="KW-1185">Reference proteome</keyword>
<dbReference type="Proteomes" id="UP001203207">
    <property type="component" value="Unassembled WGS sequence"/>
</dbReference>
<geneLocation type="plasmid" evidence="2">
    <name>pAArc-St2</name>
</geneLocation>
<feature type="domain" description="AAA" evidence="1">
    <location>
        <begin position="5"/>
        <end position="177"/>
    </location>
</feature>
<dbReference type="InterPro" id="IPR050678">
    <property type="entry name" value="DNA_Partitioning_ATPase"/>
</dbReference>
<dbReference type="Pfam" id="PF13614">
    <property type="entry name" value="AAA_31"/>
    <property type="match status" value="1"/>
</dbReference>
<protein>
    <submittedName>
        <fullName evidence="2">ParA family protein</fullName>
    </submittedName>
</protein>